<reference evidence="1" key="1">
    <citation type="journal article" date="2004" name="Nature">
        <title>Genome duplication in the teleost fish Tetraodon nigroviridis reveals the early vertebrate proto-karyotype.</title>
        <authorList>
            <person name="Jaillon O."/>
            <person name="Aury J.-M."/>
            <person name="Brunet F."/>
            <person name="Petit J.-L."/>
            <person name="Stange-Thomann N."/>
            <person name="Mauceli E."/>
            <person name="Bouneau L."/>
            <person name="Fischer C."/>
            <person name="Ozouf-Costaz C."/>
            <person name="Bernot A."/>
            <person name="Nicaud S."/>
            <person name="Jaffe D."/>
            <person name="Fisher S."/>
            <person name="Lutfalla G."/>
            <person name="Dossat C."/>
            <person name="Segurens B."/>
            <person name="Dasilva C."/>
            <person name="Salanoubat M."/>
            <person name="Levy M."/>
            <person name="Boudet N."/>
            <person name="Castellano S."/>
            <person name="Anthouard V."/>
            <person name="Jubin C."/>
            <person name="Castelli V."/>
            <person name="Katinka M."/>
            <person name="Vacherie B."/>
            <person name="Biemont C."/>
            <person name="Skalli Z."/>
            <person name="Cattolico L."/>
            <person name="Poulain J."/>
            <person name="De Berardinis V."/>
            <person name="Cruaud C."/>
            <person name="Duprat S."/>
            <person name="Brottier P."/>
            <person name="Coutanceau J.-P."/>
            <person name="Gouzy J."/>
            <person name="Parra G."/>
            <person name="Lardier G."/>
            <person name="Chapple C."/>
            <person name="McKernan K.J."/>
            <person name="McEwan P."/>
            <person name="Bosak S."/>
            <person name="Kellis M."/>
            <person name="Volff J.-N."/>
            <person name="Guigo R."/>
            <person name="Zody M.C."/>
            <person name="Mesirov J."/>
            <person name="Lindblad-Toh K."/>
            <person name="Birren B."/>
            <person name="Nusbaum C."/>
            <person name="Kahn D."/>
            <person name="Robinson-Rechavi M."/>
            <person name="Laudet V."/>
            <person name="Schachter V."/>
            <person name="Quetier F."/>
            <person name="Saurin W."/>
            <person name="Scarpelli C."/>
            <person name="Wincker P."/>
            <person name="Lander E.S."/>
            <person name="Weissenbach J."/>
            <person name="Roest Crollius H."/>
        </authorList>
    </citation>
    <scope>NUCLEOTIDE SEQUENCE [LARGE SCALE GENOMIC DNA]</scope>
</reference>
<dbReference type="EMBL" id="CAAE01014760">
    <property type="protein sequence ID" value="CAG05075.1"/>
    <property type="molecule type" value="Genomic_DNA"/>
</dbReference>
<accession>Q4S2Q7</accession>
<organism evidence="1">
    <name type="scientific">Tetraodon nigroviridis</name>
    <name type="common">Spotted green pufferfish</name>
    <name type="synonym">Chelonodon nigroviridis</name>
    <dbReference type="NCBI Taxonomy" id="99883"/>
    <lineage>
        <taxon>Eukaryota</taxon>
        <taxon>Metazoa</taxon>
        <taxon>Chordata</taxon>
        <taxon>Craniata</taxon>
        <taxon>Vertebrata</taxon>
        <taxon>Euteleostomi</taxon>
        <taxon>Actinopterygii</taxon>
        <taxon>Neopterygii</taxon>
        <taxon>Teleostei</taxon>
        <taxon>Neoteleostei</taxon>
        <taxon>Acanthomorphata</taxon>
        <taxon>Eupercaria</taxon>
        <taxon>Tetraodontiformes</taxon>
        <taxon>Tetradontoidea</taxon>
        <taxon>Tetraodontidae</taxon>
        <taxon>Tetraodon</taxon>
    </lineage>
</organism>
<protein>
    <submittedName>
        <fullName evidence="1">(spotted green pufferfish) hypothetical protein</fullName>
    </submittedName>
</protein>
<comment type="caution">
    <text evidence="1">The sequence shown here is derived from an EMBL/GenBank/DDBJ whole genome shotgun (WGS) entry which is preliminary data.</text>
</comment>
<evidence type="ECO:0000313" key="1">
    <source>
        <dbReference type="EMBL" id="CAG05075.1"/>
    </source>
</evidence>
<dbReference type="AlphaFoldDB" id="Q4S2Q7"/>
<gene>
    <name evidence="1" type="ORF">GSTENG00024984001</name>
</gene>
<name>Q4S2Q7_TETNG</name>
<dbReference type="KEGG" id="tng:GSTEN00024984G001"/>
<proteinExistence type="predicted"/>
<reference evidence="1" key="2">
    <citation type="submission" date="2004-02" db="EMBL/GenBank/DDBJ databases">
        <authorList>
            <consortium name="Genoscope"/>
            <consortium name="Whitehead Institute Centre for Genome Research"/>
        </authorList>
    </citation>
    <scope>NUCLEOTIDE SEQUENCE</scope>
</reference>
<sequence>MRNANECSRCPLSGTVSVWGGGQWAGWGTKAEQGGLIGVCIVAKRGVRVYWRMDNEPWPAVKGPFCGSLLAVYYPWSPGGC</sequence>